<dbReference type="EMBL" id="CP001631">
    <property type="protein sequence ID" value="ACU54154.1"/>
    <property type="molecule type" value="Genomic_DNA"/>
</dbReference>
<evidence type="ECO:0000313" key="4">
    <source>
        <dbReference type="EMBL" id="ACU54154.1"/>
    </source>
</evidence>
<dbReference type="CDD" id="cd03801">
    <property type="entry name" value="GT4_PimA-like"/>
    <property type="match status" value="1"/>
</dbReference>
<dbReference type="RefSeq" id="WP_015798640.1">
    <property type="nucleotide sequence ID" value="NC_013124.1"/>
</dbReference>
<dbReference type="STRING" id="525909.Afer_1223"/>
<dbReference type="InterPro" id="IPR028098">
    <property type="entry name" value="Glyco_trans_4-like_N"/>
</dbReference>
<dbReference type="Proteomes" id="UP000000771">
    <property type="component" value="Chromosome"/>
</dbReference>
<dbReference type="AlphaFoldDB" id="C7LZJ6"/>
<dbReference type="eggNOG" id="COG0438">
    <property type="taxonomic scope" value="Bacteria"/>
</dbReference>
<dbReference type="KEGG" id="afo:Afer_1223"/>
<dbReference type="GO" id="GO:1901137">
    <property type="term" value="P:carbohydrate derivative biosynthetic process"/>
    <property type="evidence" value="ECO:0007669"/>
    <property type="project" value="UniProtKB-ARBA"/>
</dbReference>
<reference evidence="4 5" key="1">
    <citation type="journal article" date="2009" name="Stand. Genomic Sci.">
        <title>Complete genome sequence of Acidimicrobium ferrooxidans type strain (ICP).</title>
        <authorList>
            <person name="Clum A."/>
            <person name="Nolan M."/>
            <person name="Lang E."/>
            <person name="Glavina Del Rio T."/>
            <person name="Tice H."/>
            <person name="Copeland A."/>
            <person name="Cheng J.F."/>
            <person name="Lucas S."/>
            <person name="Chen F."/>
            <person name="Bruce D."/>
            <person name="Goodwin L."/>
            <person name="Pitluck S."/>
            <person name="Ivanova N."/>
            <person name="Mavrommatis K."/>
            <person name="Mikhailova N."/>
            <person name="Pati A."/>
            <person name="Chen A."/>
            <person name="Palaniappan K."/>
            <person name="Goker M."/>
            <person name="Spring S."/>
            <person name="Land M."/>
            <person name="Hauser L."/>
            <person name="Chang Y.J."/>
            <person name="Jeffries C.C."/>
            <person name="Chain P."/>
            <person name="Bristow J."/>
            <person name="Eisen J.A."/>
            <person name="Markowitz V."/>
            <person name="Hugenholtz P."/>
            <person name="Kyrpides N.C."/>
            <person name="Klenk H.P."/>
            <person name="Lapidus A."/>
        </authorList>
    </citation>
    <scope>NUCLEOTIDE SEQUENCE [LARGE SCALE GENOMIC DNA]</scope>
    <source>
        <strain evidence="5">DSM 10331 / JCM 15462 / NBRC 103882 / ICP</strain>
    </source>
</reference>
<dbReference type="Pfam" id="PF13439">
    <property type="entry name" value="Glyco_transf_4"/>
    <property type="match status" value="1"/>
</dbReference>
<evidence type="ECO:0000256" key="1">
    <source>
        <dbReference type="ARBA" id="ARBA00022676"/>
    </source>
</evidence>
<dbReference type="InterPro" id="IPR050194">
    <property type="entry name" value="Glycosyltransferase_grp1"/>
</dbReference>
<name>C7LZJ6_ACIFD</name>
<dbReference type="CAZy" id="GT4">
    <property type="family name" value="Glycosyltransferase Family 4"/>
</dbReference>
<evidence type="ECO:0000313" key="5">
    <source>
        <dbReference type="Proteomes" id="UP000000771"/>
    </source>
</evidence>
<dbReference type="PANTHER" id="PTHR45947:SF3">
    <property type="entry name" value="SULFOQUINOVOSYL TRANSFERASE SQD2"/>
    <property type="match status" value="1"/>
</dbReference>
<organism evidence="4 5">
    <name type="scientific">Acidimicrobium ferrooxidans (strain DSM 10331 / JCM 15462 / NBRC 103882 / ICP)</name>
    <dbReference type="NCBI Taxonomy" id="525909"/>
    <lineage>
        <taxon>Bacteria</taxon>
        <taxon>Bacillati</taxon>
        <taxon>Actinomycetota</taxon>
        <taxon>Acidimicrobiia</taxon>
        <taxon>Acidimicrobiales</taxon>
        <taxon>Acidimicrobiaceae</taxon>
        <taxon>Acidimicrobium</taxon>
    </lineage>
</organism>
<keyword evidence="2 4" id="KW-0808">Transferase</keyword>
<dbReference type="SUPFAM" id="SSF53756">
    <property type="entry name" value="UDP-Glycosyltransferase/glycogen phosphorylase"/>
    <property type="match status" value="1"/>
</dbReference>
<gene>
    <name evidence="4" type="ordered locus">Afer_1223</name>
</gene>
<feature type="domain" description="Glycosyltransferase subfamily 4-like N-terminal" evidence="3">
    <location>
        <begin position="14"/>
        <end position="163"/>
    </location>
</feature>
<keyword evidence="5" id="KW-1185">Reference proteome</keyword>
<dbReference type="HOGENOM" id="CLU_009583_2_1_11"/>
<dbReference type="Pfam" id="PF13692">
    <property type="entry name" value="Glyco_trans_1_4"/>
    <property type="match status" value="1"/>
</dbReference>
<proteinExistence type="predicted"/>
<protein>
    <submittedName>
        <fullName evidence="4">Glycosyl transferase group 1</fullName>
    </submittedName>
</protein>
<evidence type="ECO:0000256" key="2">
    <source>
        <dbReference type="ARBA" id="ARBA00022679"/>
    </source>
</evidence>
<dbReference type="Gene3D" id="3.40.50.2000">
    <property type="entry name" value="Glycogen Phosphorylase B"/>
    <property type="match status" value="2"/>
</dbReference>
<keyword evidence="1" id="KW-0328">Glycosyltransferase</keyword>
<sequence>MRVLEVCPYDLDVPGGVQRQAAALTRALSQLGVSVDLVGPGQGGLGRSVRVPANGSRAPIGWDLRMVRSLSRAMRGATVVHLHEPLVPLVGPMTIALARRASIPVIATGHRAGMPRGVGRALLAGVGRVGARGIRVATAVSPSAAMVARAWAPGPIEIIPNGLSVPEAVPDDQARRPGSVAFVGRLEERKGIRVLLAALPMLVDSVSSVVIVGDGPLAPLVRRAAERWPGWLTWRGRVDDATLDRAYREAEVLVAPSLGGESFGVVLLEAMARGAVVVASAIEGYRPVVADAGVLVEPNDPSALAGAIRSIVGDRDRRRVLVARGYERAHAHDIGSIARRYLELVERVSREGSVT</sequence>
<dbReference type="GO" id="GO:0016757">
    <property type="term" value="F:glycosyltransferase activity"/>
    <property type="evidence" value="ECO:0007669"/>
    <property type="project" value="UniProtKB-KW"/>
</dbReference>
<dbReference type="PANTHER" id="PTHR45947">
    <property type="entry name" value="SULFOQUINOVOSYL TRANSFERASE SQD2"/>
    <property type="match status" value="1"/>
</dbReference>
<dbReference type="OrthoDB" id="5240531at2"/>
<accession>C7LZJ6</accession>
<evidence type="ECO:0000259" key="3">
    <source>
        <dbReference type="Pfam" id="PF13439"/>
    </source>
</evidence>